<feature type="domain" description="N-acetyltransferase" evidence="1">
    <location>
        <begin position="1"/>
        <end position="136"/>
    </location>
</feature>
<evidence type="ECO:0000259" key="1">
    <source>
        <dbReference type="PROSITE" id="PS51186"/>
    </source>
</evidence>
<accession>A0ABT9Z6P6</accession>
<sequence>MDTTIRKVDKEEAWELRHKVMWPHKDFDYIKLEDDATAIHFGLFKQDTLISVISLFIDHEEGQFRKFATVQHEQGKGYGSALLNYVLREAKHYGIKRIWCNARENKVNFYKKFGLRETKSSFIKEGKSYVIMEKDL</sequence>
<protein>
    <submittedName>
        <fullName evidence="2">GNAT superfamily N-acetyltransferase</fullName>
    </submittedName>
</protein>
<name>A0ABT9Z6P6_9BACI</name>
<organism evidence="2 3">
    <name type="scientific">Metabacillus niabensis</name>
    <dbReference type="NCBI Taxonomy" id="324854"/>
    <lineage>
        <taxon>Bacteria</taxon>
        <taxon>Bacillati</taxon>
        <taxon>Bacillota</taxon>
        <taxon>Bacilli</taxon>
        <taxon>Bacillales</taxon>
        <taxon>Bacillaceae</taxon>
        <taxon>Metabacillus</taxon>
    </lineage>
</organism>
<dbReference type="CDD" id="cd04301">
    <property type="entry name" value="NAT_SF"/>
    <property type="match status" value="1"/>
</dbReference>
<dbReference type="RefSeq" id="WP_174880627.1">
    <property type="nucleotide sequence ID" value="NZ_CADEPK010000221.1"/>
</dbReference>
<evidence type="ECO:0000313" key="3">
    <source>
        <dbReference type="Proteomes" id="UP001232245"/>
    </source>
</evidence>
<dbReference type="PROSITE" id="PS51186">
    <property type="entry name" value="GNAT"/>
    <property type="match status" value="1"/>
</dbReference>
<reference evidence="2 3" key="1">
    <citation type="submission" date="2023-07" db="EMBL/GenBank/DDBJ databases">
        <title>Genomic Encyclopedia of Type Strains, Phase IV (KMG-IV): sequencing the most valuable type-strain genomes for metagenomic binning, comparative biology and taxonomic classification.</title>
        <authorList>
            <person name="Goeker M."/>
        </authorList>
    </citation>
    <scope>NUCLEOTIDE SEQUENCE [LARGE SCALE GENOMIC DNA]</scope>
    <source>
        <strain evidence="2 3">DSM 17723</strain>
    </source>
</reference>
<dbReference type="InterPro" id="IPR000182">
    <property type="entry name" value="GNAT_dom"/>
</dbReference>
<gene>
    <name evidence="2" type="ORF">J2S02_004284</name>
</gene>
<dbReference type="Gene3D" id="3.40.630.30">
    <property type="match status" value="1"/>
</dbReference>
<dbReference type="Proteomes" id="UP001232245">
    <property type="component" value="Unassembled WGS sequence"/>
</dbReference>
<dbReference type="EMBL" id="JAUSTZ010000012">
    <property type="protein sequence ID" value="MDQ0227937.1"/>
    <property type="molecule type" value="Genomic_DNA"/>
</dbReference>
<dbReference type="SUPFAM" id="SSF55729">
    <property type="entry name" value="Acyl-CoA N-acyltransferases (Nat)"/>
    <property type="match status" value="1"/>
</dbReference>
<dbReference type="InterPro" id="IPR016181">
    <property type="entry name" value="Acyl_CoA_acyltransferase"/>
</dbReference>
<keyword evidence="3" id="KW-1185">Reference proteome</keyword>
<dbReference type="Pfam" id="PF13673">
    <property type="entry name" value="Acetyltransf_10"/>
    <property type="match status" value="1"/>
</dbReference>
<evidence type="ECO:0000313" key="2">
    <source>
        <dbReference type="EMBL" id="MDQ0227937.1"/>
    </source>
</evidence>
<proteinExistence type="predicted"/>
<comment type="caution">
    <text evidence="2">The sequence shown here is derived from an EMBL/GenBank/DDBJ whole genome shotgun (WGS) entry which is preliminary data.</text>
</comment>